<dbReference type="InterPro" id="IPR013986">
    <property type="entry name" value="DExx_box_DNA_helicase_dom_sf"/>
</dbReference>
<protein>
    <recommendedName>
        <fullName evidence="9">DNA 3'-5' helicase</fullName>
        <ecNumber evidence="9">5.6.2.4</ecNumber>
    </recommendedName>
    <alternativeName>
        <fullName evidence="10">DNA 3'-5' helicase II</fullName>
    </alternativeName>
</protein>
<evidence type="ECO:0000256" key="5">
    <source>
        <dbReference type="ARBA" id="ARBA00022840"/>
    </source>
</evidence>
<dbReference type="InterPro" id="IPR000212">
    <property type="entry name" value="DNA_helicase_UvrD/REP"/>
</dbReference>
<evidence type="ECO:0000313" key="14">
    <source>
        <dbReference type="EMBL" id="MBJ3763834.1"/>
    </source>
</evidence>
<evidence type="ECO:0000256" key="9">
    <source>
        <dbReference type="ARBA" id="ARBA00034808"/>
    </source>
</evidence>
<keyword evidence="6" id="KW-0238">DNA-binding</keyword>
<dbReference type="Proteomes" id="UP000642488">
    <property type="component" value="Unassembled WGS sequence"/>
</dbReference>
<dbReference type="GO" id="GO:0000725">
    <property type="term" value="P:recombinational repair"/>
    <property type="evidence" value="ECO:0007669"/>
    <property type="project" value="TreeGrafter"/>
</dbReference>
<accession>A0A934MI18</accession>
<dbReference type="Gene3D" id="3.40.50.300">
    <property type="entry name" value="P-loop containing nucleotide triphosphate hydrolases"/>
    <property type="match status" value="2"/>
</dbReference>
<dbReference type="GO" id="GO:0016787">
    <property type="term" value="F:hydrolase activity"/>
    <property type="evidence" value="ECO:0007669"/>
    <property type="project" value="UniProtKB-UniRule"/>
</dbReference>
<dbReference type="InterPro" id="IPR014017">
    <property type="entry name" value="DNA_helicase_UvrD-like_C"/>
</dbReference>
<dbReference type="RefSeq" id="WP_198917005.1">
    <property type="nucleotide sequence ID" value="NZ_JAEKPD010000014.1"/>
</dbReference>
<dbReference type="Gene3D" id="1.10.10.160">
    <property type="match status" value="1"/>
</dbReference>
<dbReference type="GO" id="GO:0043138">
    <property type="term" value="F:3'-5' DNA helicase activity"/>
    <property type="evidence" value="ECO:0007669"/>
    <property type="project" value="UniProtKB-EC"/>
</dbReference>
<evidence type="ECO:0000256" key="1">
    <source>
        <dbReference type="ARBA" id="ARBA00009922"/>
    </source>
</evidence>
<keyword evidence="3 12" id="KW-0378">Hydrolase</keyword>
<dbReference type="InterPro" id="IPR014016">
    <property type="entry name" value="UvrD-like_ATP-bd"/>
</dbReference>
<evidence type="ECO:0000313" key="15">
    <source>
        <dbReference type="Proteomes" id="UP000642488"/>
    </source>
</evidence>
<evidence type="ECO:0000259" key="13">
    <source>
        <dbReference type="PROSITE" id="PS51198"/>
    </source>
</evidence>
<name>A0A934MI18_9RHOB</name>
<evidence type="ECO:0000256" key="4">
    <source>
        <dbReference type="ARBA" id="ARBA00022806"/>
    </source>
</evidence>
<proteinExistence type="inferred from homology"/>
<keyword evidence="15" id="KW-1185">Reference proteome</keyword>
<dbReference type="Pfam" id="PF13361">
    <property type="entry name" value="UvrD_C"/>
    <property type="match status" value="1"/>
</dbReference>
<dbReference type="PANTHER" id="PTHR11070">
    <property type="entry name" value="UVRD / RECB / PCRA DNA HELICASE FAMILY MEMBER"/>
    <property type="match status" value="1"/>
</dbReference>
<dbReference type="GO" id="GO:0005524">
    <property type="term" value="F:ATP binding"/>
    <property type="evidence" value="ECO:0007669"/>
    <property type="project" value="UniProtKB-UniRule"/>
</dbReference>
<sequence length="587" mass="65329">MIALTDEQRRAVDHPSDTALSACPGSGKTRVIIAKLLKLAESVEETPLSIGCITYTNAAVNEIEARIKRVGTNRLIERCEISTIHSFCLNFILRPYGWMHPEVPKGFSILTQQMRDFEEIVLSVEDEFGRSIQRSTFDDYASLRHTTKGHPAGTGIESGIVTPQTAARYWKFVRGRGYLDFAMILYYSFLILKEHPFVARGIACRFAWLLVDEFQDTTDVQIAILALLRRHLHTHFFLVGDEHQSINGFAGADSALGNRFCDQIKADRTHALSGNFRCAPEIIKPAQTLIPRMPVMNARGSAAERKGIVQYQHVDNPKAGVEDYFLPALETLGIPYGKAAVLAPWWSHLVPVARHLRDLGVPVFGPGARPYKRSRLYARLAEELGACIQQGALFDPSGVEKALFRMISEVMGQTRFDIFTYDGRRTSLGLIMEAKRLAALREGALAWLEASSVAIGEILMRDEWITPSAAEALVSSVADMRADMEKTVDIDNMVIADLGLFANPDRAIKLITMHSAKGREFEAVAIINANDGHIPFFAITDDPIKVAEAQRLFYVGVTRAKQYLLVLSDEAHWKNVPSRFIGQSGLN</sequence>
<evidence type="ECO:0000256" key="11">
    <source>
        <dbReference type="ARBA" id="ARBA00048988"/>
    </source>
</evidence>
<dbReference type="InterPro" id="IPR027417">
    <property type="entry name" value="P-loop_NTPase"/>
</dbReference>
<gene>
    <name evidence="14" type="ORF">ILP92_13840</name>
</gene>
<organism evidence="14 15">
    <name type="scientific">Palleronia pontilimi</name>
    <dbReference type="NCBI Taxonomy" id="1964209"/>
    <lineage>
        <taxon>Bacteria</taxon>
        <taxon>Pseudomonadati</taxon>
        <taxon>Pseudomonadota</taxon>
        <taxon>Alphaproteobacteria</taxon>
        <taxon>Rhodobacterales</taxon>
        <taxon>Roseobacteraceae</taxon>
        <taxon>Palleronia</taxon>
    </lineage>
</organism>
<keyword evidence="4 12" id="KW-0347">Helicase</keyword>
<evidence type="ECO:0000256" key="8">
    <source>
        <dbReference type="ARBA" id="ARBA00034617"/>
    </source>
</evidence>
<evidence type="ECO:0000256" key="10">
    <source>
        <dbReference type="ARBA" id="ARBA00034923"/>
    </source>
</evidence>
<dbReference type="EC" id="5.6.2.4" evidence="9"/>
<comment type="catalytic activity">
    <reaction evidence="8">
        <text>Couples ATP hydrolysis with the unwinding of duplex DNA by translocating in the 3'-5' direction.</text>
        <dbReference type="EC" id="5.6.2.4"/>
    </reaction>
</comment>
<dbReference type="CDD" id="cd17932">
    <property type="entry name" value="DEXQc_UvrD"/>
    <property type="match status" value="1"/>
</dbReference>
<dbReference type="PROSITE" id="PS51198">
    <property type="entry name" value="UVRD_HELICASE_ATP_BIND"/>
    <property type="match status" value="1"/>
</dbReference>
<keyword evidence="2 12" id="KW-0547">Nucleotide-binding</keyword>
<dbReference type="EMBL" id="JAEKPD010000014">
    <property type="protein sequence ID" value="MBJ3763834.1"/>
    <property type="molecule type" value="Genomic_DNA"/>
</dbReference>
<evidence type="ECO:0000256" key="2">
    <source>
        <dbReference type="ARBA" id="ARBA00022741"/>
    </source>
</evidence>
<comment type="catalytic activity">
    <reaction evidence="11">
        <text>ATP + H2O = ADP + phosphate + H(+)</text>
        <dbReference type="Rhea" id="RHEA:13065"/>
        <dbReference type="ChEBI" id="CHEBI:15377"/>
        <dbReference type="ChEBI" id="CHEBI:15378"/>
        <dbReference type="ChEBI" id="CHEBI:30616"/>
        <dbReference type="ChEBI" id="CHEBI:43474"/>
        <dbReference type="ChEBI" id="CHEBI:456216"/>
        <dbReference type="EC" id="5.6.2.4"/>
    </reaction>
</comment>
<dbReference type="Pfam" id="PF00580">
    <property type="entry name" value="UvrD-helicase"/>
    <property type="match status" value="1"/>
</dbReference>
<evidence type="ECO:0000256" key="3">
    <source>
        <dbReference type="ARBA" id="ARBA00022801"/>
    </source>
</evidence>
<keyword evidence="5 12" id="KW-0067">ATP-binding</keyword>
<dbReference type="AlphaFoldDB" id="A0A934MI18"/>
<evidence type="ECO:0000256" key="7">
    <source>
        <dbReference type="ARBA" id="ARBA00023235"/>
    </source>
</evidence>
<feature type="domain" description="UvrD-like helicase ATP-binding" evidence="13">
    <location>
        <begin position="2"/>
        <end position="279"/>
    </location>
</feature>
<keyword evidence="7" id="KW-0413">Isomerase</keyword>
<feature type="binding site" evidence="12">
    <location>
        <begin position="22"/>
        <end position="29"/>
    </location>
    <ligand>
        <name>ATP</name>
        <dbReference type="ChEBI" id="CHEBI:30616"/>
    </ligand>
</feature>
<dbReference type="SUPFAM" id="SSF52540">
    <property type="entry name" value="P-loop containing nucleoside triphosphate hydrolases"/>
    <property type="match status" value="1"/>
</dbReference>
<reference evidence="14" key="1">
    <citation type="submission" date="2020-12" db="EMBL/GenBank/DDBJ databases">
        <title>Bacterial taxonomy.</title>
        <authorList>
            <person name="Pan X."/>
        </authorList>
    </citation>
    <scope>NUCLEOTIDE SEQUENCE</scope>
    <source>
        <strain evidence="14">KCTC 52957</strain>
    </source>
</reference>
<evidence type="ECO:0000256" key="12">
    <source>
        <dbReference type="PROSITE-ProRule" id="PRU00560"/>
    </source>
</evidence>
<dbReference type="GO" id="GO:0003677">
    <property type="term" value="F:DNA binding"/>
    <property type="evidence" value="ECO:0007669"/>
    <property type="project" value="UniProtKB-KW"/>
</dbReference>
<dbReference type="PANTHER" id="PTHR11070:SF2">
    <property type="entry name" value="ATP-DEPENDENT DNA HELICASE SRS2"/>
    <property type="match status" value="1"/>
</dbReference>
<evidence type="ECO:0000256" key="6">
    <source>
        <dbReference type="ARBA" id="ARBA00023125"/>
    </source>
</evidence>
<comment type="caution">
    <text evidence="14">The sequence shown here is derived from an EMBL/GenBank/DDBJ whole genome shotgun (WGS) entry which is preliminary data.</text>
</comment>
<comment type="similarity">
    <text evidence="1">Belongs to the helicase family. UvrD subfamily.</text>
</comment>